<evidence type="ECO:0000256" key="2">
    <source>
        <dbReference type="ARBA" id="ARBA00007783"/>
    </source>
</evidence>
<feature type="transmembrane region" description="Helical" evidence="9">
    <location>
        <begin position="238"/>
        <end position="260"/>
    </location>
</feature>
<evidence type="ECO:0000256" key="8">
    <source>
        <dbReference type="ARBA" id="ARBA00023136"/>
    </source>
</evidence>
<dbReference type="Proteomes" id="UP000675880">
    <property type="component" value="Unassembled WGS sequence"/>
</dbReference>
<keyword evidence="12" id="KW-1185">Reference proteome</keyword>
<name>A0ABM8RFM6_9BACT</name>
<dbReference type="PANTHER" id="PTHR30413">
    <property type="entry name" value="INNER MEMBRANE TRANSPORT PERMEASE"/>
    <property type="match status" value="1"/>
</dbReference>
<feature type="transmembrane region" description="Helical" evidence="9">
    <location>
        <begin position="186"/>
        <end position="205"/>
    </location>
</feature>
<organism evidence="11 12">
    <name type="scientific">Nitrospira defluvii</name>
    <dbReference type="NCBI Taxonomy" id="330214"/>
    <lineage>
        <taxon>Bacteria</taxon>
        <taxon>Pseudomonadati</taxon>
        <taxon>Nitrospirota</taxon>
        <taxon>Nitrospiria</taxon>
        <taxon>Nitrospirales</taxon>
        <taxon>Nitrospiraceae</taxon>
        <taxon>Nitrospira</taxon>
    </lineage>
</organism>
<dbReference type="PIRSF" id="PIRSF006648">
    <property type="entry name" value="DrrB"/>
    <property type="match status" value="1"/>
</dbReference>
<sequence>MQAPSILATHEPKAAREVNWEHLWDLVVILTQKEIRSRYKNSALGYVWSVANPLLFAIIYYIVFGQIMKVPVENYALFLMAGLLPWHWLANSLSAAPNIFLANATLIKKVRFPRHVLVVSYVLNEGIHFVLSIPVIIGFLLVNGMSPSWSWLTGIPLLLVAEFLIVYGLAVTLASLNLFFRDLERLTALLITVLFFLTPITYSSAMAPAPYRTLLYANPVAALIESWREMFLHGQLSWLWIGSCYLSAVATLLVGSFVYWRMAPKFAEVI</sequence>
<comment type="similarity">
    <text evidence="2 9">Belongs to the ABC-2 integral membrane protein family.</text>
</comment>
<feature type="transmembrane region" description="Helical" evidence="9">
    <location>
        <begin position="154"/>
        <end position="179"/>
    </location>
</feature>
<evidence type="ECO:0000313" key="12">
    <source>
        <dbReference type="Proteomes" id="UP000675880"/>
    </source>
</evidence>
<keyword evidence="6 9" id="KW-0812">Transmembrane</keyword>
<dbReference type="InterPro" id="IPR013525">
    <property type="entry name" value="ABC2_TM"/>
</dbReference>
<dbReference type="InterPro" id="IPR000412">
    <property type="entry name" value="ABC_2_transport"/>
</dbReference>
<dbReference type="Pfam" id="PF01061">
    <property type="entry name" value="ABC2_membrane"/>
    <property type="match status" value="1"/>
</dbReference>
<keyword evidence="5" id="KW-0997">Cell inner membrane</keyword>
<evidence type="ECO:0000256" key="4">
    <source>
        <dbReference type="ARBA" id="ARBA00022475"/>
    </source>
</evidence>
<keyword evidence="3 9" id="KW-0813">Transport</keyword>
<comment type="caution">
    <text evidence="11">The sequence shown here is derived from an EMBL/GenBank/DDBJ whole genome shotgun (WGS) entry which is preliminary data.</text>
</comment>
<evidence type="ECO:0000256" key="7">
    <source>
        <dbReference type="ARBA" id="ARBA00022989"/>
    </source>
</evidence>
<dbReference type="PROSITE" id="PS51012">
    <property type="entry name" value="ABC_TM2"/>
    <property type="match status" value="1"/>
</dbReference>
<evidence type="ECO:0000313" key="11">
    <source>
        <dbReference type="EMBL" id="CAE6750403.1"/>
    </source>
</evidence>
<keyword evidence="7 9" id="KW-1133">Transmembrane helix</keyword>
<dbReference type="RefSeq" id="WP_213042347.1">
    <property type="nucleotide sequence ID" value="NZ_CAJNBJ010000016.1"/>
</dbReference>
<accession>A0ABM8RFM6</accession>
<proteinExistence type="inferred from homology"/>
<gene>
    <name evidence="11" type="primary">rfbA</name>
    <name evidence="11" type="ORF">NSPZN2_30143</name>
</gene>
<feature type="transmembrane region" description="Helical" evidence="9">
    <location>
        <begin position="43"/>
        <end position="63"/>
    </location>
</feature>
<feature type="domain" description="ABC transmembrane type-2" evidence="10">
    <location>
        <begin position="44"/>
        <end position="262"/>
    </location>
</feature>
<evidence type="ECO:0000256" key="6">
    <source>
        <dbReference type="ARBA" id="ARBA00022692"/>
    </source>
</evidence>
<evidence type="ECO:0000256" key="1">
    <source>
        <dbReference type="ARBA" id="ARBA00004429"/>
    </source>
</evidence>
<reference evidence="11 12" key="1">
    <citation type="submission" date="2021-02" db="EMBL/GenBank/DDBJ databases">
        <authorList>
            <person name="Han P."/>
        </authorList>
    </citation>
    <scope>NUCLEOTIDE SEQUENCE [LARGE SCALE GENOMIC DNA]</scope>
    <source>
        <strain evidence="11">Candidatus Nitrospira sp. ZN2</strain>
    </source>
</reference>
<comment type="subcellular location">
    <subcellularLocation>
        <location evidence="1">Cell inner membrane</location>
        <topology evidence="1">Multi-pass membrane protein</topology>
    </subcellularLocation>
    <subcellularLocation>
        <location evidence="9">Cell membrane</location>
        <topology evidence="9">Multi-pass membrane protein</topology>
    </subcellularLocation>
</comment>
<evidence type="ECO:0000256" key="3">
    <source>
        <dbReference type="ARBA" id="ARBA00022448"/>
    </source>
</evidence>
<evidence type="ECO:0000256" key="9">
    <source>
        <dbReference type="RuleBase" id="RU361157"/>
    </source>
</evidence>
<dbReference type="EMBL" id="CAJNBJ010000016">
    <property type="protein sequence ID" value="CAE6750403.1"/>
    <property type="molecule type" value="Genomic_DNA"/>
</dbReference>
<evidence type="ECO:0000259" key="10">
    <source>
        <dbReference type="PROSITE" id="PS51012"/>
    </source>
</evidence>
<feature type="transmembrane region" description="Helical" evidence="9">
    <location>
        <begin position="75"/>
        <end position="96"/>
    </location>
</feature>
<feature type="transmembrane region" description="Helical" evidence="9">
    <location>
        <begin position="116"/>
        <end position="142"/>
    </location>
</feature>
<keyword evidence="8 9" id="KW-0472">Membrane</keyword>
<dbReference type="InterPro" id="IPR047817">
    <property type="entry name" value="ABC2_TM_bact-type"/>
</dbReference>
<dbReference type="PANTHER" id="PTHR30413:SF8">
    <property type="entry name" value="TRANSPORT PERMEASE PROTEIN"/>
    <property type="match status" value="1"/>
</dbReference>
<keyword evidence="4 9" id="KW-1003">Cell membrane</keyword>
<evidence type="ECO:0000256" key="5">
    <source>
        <dbReference type="ARBA" id="ARBA00022519"/>
    </source>
</evidence>
<protein>
    <recommendedName>
        <fullName evidence="9">Transport permease protein</fullName>
    </recommendedName>
</protein>